<accession>A0A382SI20</accession>
<dbReference type="Pfam" id="PF01011">
    <property type="entry name" value="PQQ"/>
    <property type="match status" value="1"/>
</dbReference>
<evidence type="ECO:0000256" key="3">
    <source>
        <dbReference type="ARBA" id="ARBA00023002"/>
    </source>
</evidence>
<feature type="non-terminal residue" evidence="5">
    <location>
        <position position="311"/>
    </location>
</feature>
<organism evidence="5">
    <name type="scientific">marine metagenome</name>
    <dbReference type="NCBI Taxonomy" id="408172"/>
    <lineage>
        <taxon>unclassified sequences</taxon>
        <taxon>metagenomes</taxon>
        <taxon>ecological metagenomes</taxon>
    </lineage>
</organism>
<evidence type="ECO:0000313" key="5">
    <source>
        <dbReference type="EMBL" id="SVD08828.1"/>
    </source>
</evidence>
<evidence type="ECO:0000259" key="4">
    <source>
        <dbReference type="Pfam" id="PF01011"/>
    </source>
</evidence>
<protein>
    <recommendedName>
        <fullName evidence="4">Pyrrolo-quinoline quinone repeat domain-containing protein</fullName>
    </recommendedName>
</protein>
<comment type="similarity">
    <text evidence="2">Belongs to the bacterial PQQ dehydrogenase family.</text>
</comment>
<dbReference type="InterPro" id="IPR002372">
    <property type="entry name" value="PQQ_rpt_dom"/>
</dbReference>
<dbReference type="PANTHER" id="PTHR32303">
    <property type="entry name" value="QUINOPROTEIN ALCOHOL DEHYDROGENASE (CYTOCHROME C)"/>
    <property type="match status" value="1"/>
</dbReference>
<name>A0A382SI20_9ZZZZ</name>
<sequence>VPDDIASYVGGMEDTNRNLAIYGRLIVDTSADDYIYALDATTGRLVWETQILDYKTNPARQSSGPFMVDGKLISGRSCRPRGGPTACVITAHDAITGEEVWRTRTIPAPGEPGDETWGDVPYEERFHVGAWMVPSYDPALNLIYMGTSVTSPAPKFMLGGTDKKHLYHNSTLALDGDTGEIVWYYQHLVDHWDLDHPYERYLIDTVVAPDPTSVSWINPRLQPGERRKVVTGIPGKTGVVYTLDRETGEFLWANPTVIQNVISDIDGATGEVSTNSEVVFTSVGQTVTACPALSGGKNWDAGAYSPDTHTM</sequence>
<reference evidence="5" key="1">
    <citation type="submission" date="2018-05" db="EMBL/GenBank/DDBJ databases">
        <authorList>
            <person name="Lanie J.A."/>
            <person name="Ng W.-L."/>
            <person name="Kazmierczak K.M."/>
            <person name="Andrzejewski T.M."/>
            <person name="Davidsen T.M."/>
            <person name="Wayne K.J."/>
            <person name="Tettelin H."/>
            <person name="Glass J.I."/>
            <person name="Rusch D."/>
            <person name="Podicherti R."/>
            <person name="Tsui H.-C.T."/>
            <person name="Winkler M.E."/>
        </authorList>
    </citation>
    <scope>NUCLEOTIDE SEQUENCE</scope>
</reference>
<feature type="non-terminal residue" evidence="5">
    <location>
        <position position="1"/>
    </location>
</feature>
<dbReference type="AlphaFoldDB" id="A0A382SI20"/>
<evidence type="ECO:0000256" key="2">
    <source>
        <dbReference type="ARBA" id="ARBA00008156"/>
    </source>
</evidence>
<proteinExistence type="inferred from homology"/>
<feature type="domain" description="Pyrrolo-quinoline quinone repeat" evidence="4">
    <location>
        <begin position="56"/>
        <end position="252"/>
    </location>
</feature>
<dbReference type="GO" id="GO:0016491">
    <property type="term" value="F:oxidoreductase activity"/>
    <property type="evidence" value="ECO:0007669"/>
    <property type="project" value="UniProtKB-KW"/>
</dbReference>
<dbReference type="SUPFAM" id="SSF50998">
    <property type="entry name" value="Quinoprotein alcohol dehydrogenase-like"/>
    <property type="match status" value="1"/>
</dbReference>
<dbReference type="InterPro" id="IPR018391">
    <property type="entry name" value="PQQ_b-propeller_rpt"/>
</dbReference>
<dbReference type="InterPro" id="IPR011047">
    <property type="entry name" value="Quinoprotein_ADH-like_sf"/>
</dbReference>
<gene>
    <name evidence="5" type="ORF">METZ01_LOCUS361682</name>
</gene>
<comment type="cofactor">
    <cofactor evidence="1">
        <name>pyrroloquinoline quinone</name>
        <dbReference type="ChEBI" id="CHEBI:58442"/>
    </cofactor>
</comment>
<dbReference type="EMBL" id="UINC01128830">
    <property type="protein sequence ID" value="SVD08828.1"/>
    <property type="molecule type" value="Genomic_DNA"/>
</dbReference>
<evidence type="ECO:0000256" key="1">
    <source>
        <dbReference type="ARBA" id="ARBA00001931"/>
    </source>
</evidence>
<keyword evidence="3" id="KW-0560">Oxidoreductase</keyword>
<dbReference type="SMART" id="SM00564">
    <property type="entry name" value="PQQ"/>
    <property type="match status" value="4"/>
</dbReference>
<dbReference type="Gene3D" id="2.140.10.10">
    <property type="entry name" value="Quinoprotein alcohol dehydrogenase-like superfamily"/>
    <property type="match status" value="1"/>
</dbReference>